<dbReference type="AlphaFoldDB" id="A0A0A9AK95"/>
<reference evidence="2" key="2">
    <citation type="journal article" date="2015" name="Data Brief">
        <title>Shoot transcriptome of the giant reed, Arundo donax.</title>
        <authorList>
            <person name="Barrero R.A."/>
            <person name="Guerrero F.D."/>
            <person name="Moolhuijzen P."/>
            <person name="Goolsby J.A."/>
            <person name="Tidwell J."/>
            <person name="Bellgard S.E."/>
            <person name="Bellgard M.I."/>
        </authorList>
    </citation>
    <scope>NUCLEOTIDE SEQUENCE</scope>
    <source>
        <tissue evidence="2">Shoot tissue taken approximately 20 cm above the soil surface</tissue>
    </source>
</reference>
<protein>
    <submittedName>
        <fullName evidence="2">Uncharacterized protein</fullName>
    </submittedName>
</protein>
<evidence type="ECO:0000256" key="1">
    <source>
        <dbReference type="SAM" id="MobiDB-lite"/>
    </source>
</evidence>
<organism evidence="2">
    <name type="scientific">Arundo donax</name>
    <name type="common">Giant reed</name>
    <name type="synonym">Donax arundinaceus</name>
    <dbReference type="NCBI Taxonomy" id="35708"/>
    <lineage>
        <taxon>Eukaryota</taxon>
        <taxon>Viridiplantae</taxon>
        <taxon>Streptophyta</taxon>
        <taxon>Embryophyta</taxon>
        <taxon>Tracheophyta</taxon>
        <taxon>Spermatophyta</taxon>
        <taxon>Magnoliopsida</taxon>
        <taxon>Liliopsida</taxon>
        <taxon>Poales</taxon>
        <taxon>Poaceae</taxon>
        <taxon>PACMAD clade</taxon>
        <taxon>Arundinoideae</taxon>
        <taxon>Arundineae</taxon>
        <taxon>Arundo</taxon>
    </lineage>
</organism>
<sequence>MLLHCNPHAPSFLFHKVSCACMDDPVRSRRKKRQEGQGRCGGGSSRRLPRTVPRPCPVCERPQPCSPPALNRSRRRRRAPSVRHLDHSLSAKSARWRSIEE</sequence>
<dbReference type="EMBL" id="GBRH01248520">
    <property type="protein sequence ID" value="JAD49375.1"/>
    <property type="molecule type" value="Transcribed_RNA"/>
</dbReference>
<accession>A0A0A9AK95</accession>
<evidence type="ECO:0000313" key="2">
    <source>
        <dbReference type="EMBL" id="JAD49375.1"/>
    </source>
</evidence>
<reference evidence="2" key="1">
    <citation type="submission" date="2014-09" db="EMBL/GenBank/DDBJ databases">
        <authorList>
            <person name="Magalhaes I.L.F."/>
            <person name="Oliveira U."/>
            <person name="Santos F.R."/>
            <person name="Vidigal T.H.D.A."/>
            <person name="Brescovit A.D."/>
            <person name="Santos A.J."/>
        </authorList>
    </citation>
    <scope>NUCLEOTIDE SEQUENCE</scope>
    <source>
        <tissue evidence="2">Shoot tissue taken approximately 20 cm above the soil surface</tissue>
    </source>
</reference>
<name>A0A0A9AK95_ARUDO</name>
<feature type="region of interest" description="Disordered" evidence="1">
    <location>
        <begin position="25"/>
        <end position="101"/>
    </location>
</feature>
<feature type="compositionally biased region" description="Basic residues" evidence="1">
    <location>
        <begin position="72"/>
        <end position="81"/>
    </location>
</feature>
<proteinExistence type="predicted"/>